<dbReference type="Proteomes" id="UP000244335">
    <property type="component" value="Unassembled WGS sequence"/>
</dbReference>
<keyword evidence="1" id="KW-1133">Transmembrane helix</keyword>
<dbReference type="AlphaFoldDB" id="A0AA92C3C1"/>
<proteinExistence type="predicted"/>
<name>A0AA92C3C1_RHIRH</name>
<gene>
    <name evidence="3" type="ORF">DC430_12360</name>
</gene>
<evidence type="ECO:0000313" key="3">
    <source>
        <dbReference type="EMBL" id="PVE54034.1"/>
    </source>
</evidence>
<accession>A0AA92C3C1</accession>
<evidence type="ECO:0000313" key="4">
    <source>
        <dbReference type="Proteomes" id="UP000244335"/>
    </source>
</evidence>
<dbReference type="Pfam" id="PF20061">
    <property type="entry name" value="DUF6460"/>
    <property type="match status" value="1"/>
</dbReference>
<dbReference type="RefSeq" id="WP_062427020.1">
    <property type="nucleotide sequence ID" value="NZ_QDFR01000003.1"/>
</dbReference>
<feature type="transmembrane region" description="Helical" evidence="1">
    <location>
        <begin position="63"/>
        <end position="84"/>
    </location>
</feature>
<dbReference type="EMBL" id="QDFR01000003">
    <property type="protein sequence ID" value="PVE54034.1"/>
    <property type="molecule type" value="Genomic_DNA"/>
</dbReference>
<dbReference type="GeneID" id="301040376"/>
<feature type="transmembrane region" description="Helical" evidence="1">
    <location>
        <begin position="20"/>
        <end position="43"/>
    </location>
</feature>
<sequence length="87" mass="9448">MAGEVNKVLGDSVGRTIVKLLVISLIVGFLMAVFGLTPWSIIYGVRDFVLNIWYSGFHALGSIGDYLLAGAVIVIPVFIVLRLLSLR</sequence>
<keyword evidence="1" id="KW-0472">Membrane</keyword>
<protein>
    <recommendedName>
        <fullName evidence="2">DUF6460 domain-containing protein</fullName>
    </recommendedName>
</protein>
<keyword evidence="1" id="KW-0812">Transmembrane</keyword>
<organism evidence="3 4">
    <name type="scientific">Rhizobium rhizogenes</name>
    <name type="common">Agrobacterium rhizogenes</name>
    <dbReference type="NCBI Taxonomy" id="359"/>
    <lineage>
        <taxon>Bacteria</taxon>
        <taxon>Pseudomonadati</taxon>
        <taxon>Pseudomonadota</taxon>
        <taxon>Alphaproteobacteria</taxon>
        <taxon>Hyphomicrobiales</taxon>
        <taxon>Rhizobiaceae</taxon>
        <taxon>Rhizobium/Agrobacterium group</taxon>
        <taxon>Rhizobium</taxon>
    </lineage>
</organism>
<evidence type="ECO:0000256" key="1">
    <source>
        <dbReference type="SAM" id="Phobius"/>
    </source>
</evidence>
<comment type="caution">
    <text evidence="3">The sequence shown here is derived from an EMBL/GenBank/DDBJ whole genome shotgun (WGS) entry which is preliminary data.</text>
</comment>
<evidence type="ECO:0000259" key="2">
    <source>
        <dbReference type="Pfam" id="PF20061"/>
    </source>
</evidence>
<dbReference type="InterPro" id="IPR045594">
    <property type="entry name" value="DUF6460"/>
</dbReference>
<feature type="domain" description="DUF6460" evidence="2">
    <location>
        <begin position="52"/>
        <end position="87"/>
    </location>
</feature>
<reference evidence="3 4" key="1">
    <citation type="submission" date="2018-04" db="EMBL/GenBank/DDBJ databases">
        <authorList>
            <person name="Hagen T."/>
        </authorList>
    </citation>
    <scope>NUCLEOTIDE SEQUENCE [LARGE SCALE GENOMIC DNA]</scope>
    <source>
        <strain evidence="3 4">TPD7009</strain>
    </source>
</reference>